<keyword evidence="1" id="KW-0175">Coiled coil</keyword>
<comment type="caution">
    <text evidence="3">The sequence shown here is derived from an EMBL/GenBank/DDBJ whole genome shotgun (WGS) entry which is preliminary data.</text>
</comment>
<reference evidence="3 4" key="1">
    <citation type="journal article" date="2024" name="Science">
        <title>Giant polyketide synthase enzymes in the biosynthesis of giant marine polyether toxins.</title>
        <authorList>
            <person name="Fallon T.R."/>
            <person name="Shende V.V."/>
            <person name="Wierzbicki I.H."/>
            <person name="Pendleton A.L."/>
            <person name="Watervoot N.F."/>
            <person name="Auber R.P."/>
            <person name="Gonzalez D.J."/>
            <person name="Wisecaver J.H."/>
            <person name="Moore B.S."/>
        </authorList>
    </citation>
    <scope>NUCLEOTIDE SEQUENCE [LARGE SCALE GENOMIC DNA]</scope>
    <source>
        <strain evidence="3 4">12B1</strain>
    </source>
</reference>
<keyword evidence="4" id="KW-1185">Reference proteome</keyword>
<protein>
    <recommendedName>
        <fullName evidence="5">Transmembrane protein</fullName>
    </recommendedName>
</protein>
<evidence type="ECO:0000313" key="4">
    <source>
        <dbReference type="Proteomes" id="UP001515480"/>
    </source>
</evidence>
<evidence type="ECO:0000313" key="3">
    <source>
        <dbReference type="EMBL" id="KAL1515533.1"/>
    </source>
</evidence>
<evidence type="ECO:0000256" key="2">
    <source>
        <dbReference type="SAM" id="MobiDB-lite"/>
    </source>
</evidence>
<name>A0AB34J845_PRYPA</name>
<feature type="coiled-coil region" evidence="1">
    <location>
        <begin position="288"/>
        <end position="324"/>
    </location>
</feature>
<evidence type="ECO:0000256" key="1">
    <source>
        <dbReference type="SAM" id="Coils"/>
    </source>
</evidence>
<gene>
    <name evidence="3" type="ORF">AB1Y20_002155</name>
</gene>
<dbReference type="Proteomes" id="UP001515480">
    <property type="component" value="Unassembled WGS sequence"/>
</dbReference>
<evidence type="ECO:0008006" key="5">
    <source>
        <dbReference type="Google" id="ProtNLM"/>
    </source>
</evidence>
<sequence>MPSGAPLLPLATTKVGHGEKERAYVIRQNIVLKTLLGTIVLIGSLGILVCSTTYEVHVQRRNSLVYALEHREEEHASHMRIMRLSTLLQKHLKDEVHDMSILTTYRASLMHAVGEYQARLIEKIGSNCSAAEGLLRQMGGEFDKELDQLIHKLWVDLVKEGKAAQLQLHNITAAIQRELRQDASEASDFDHLMQQAGEDPAMLEQASEHHHVHGAPFGHMHHHGHEGGDAHGAGAEQGADEPLGEGQEEHGAQDDGDDDEDHIAGALEAFFYHLQRNDSTLEVDNETMVQWTRLYDSAQRALQDEEEEADMKRINQNIAELLNHSNPAPPPFNASQYASELDYFTELMYRAKLHPYRAELLWLIGKWMDGEAPFREPLHRVEELIDQNVLQPDVLMVADSDEYADMAAEHYPYDD</sequence>
<feature type="region of interest" description="Disordered" evidence="2">
    <location>
        <begin position="213"/>
        <end position="260"/>
    </location>
</feature>
<organism evidence="3 4">
    <name type="scientific">Prymnesium parvum</name>
    <name type="common">Toxic golden alga</name>
    <dbReference type="NCBI Taxonomy" id="97485"/>
    <lineage>
        <taxon>Eukaryota</taxon>
        <taxon>Haptista</taxon>
        <taxon>Haptophyta</taxon>
        <taxon>Prymnesiophyceae</taxon>
        <taxon>Prymnesiales</taxon>
        <taxon>Prymnesiaceae</taxon>
        <taxon>Prymnesium</taxon>
    </lineage>
</organism>
<dbReference type="AlphaFoldDB" id="A0AB34J845"/>
<dbReference type="EMBL" id="JBGBPQ010000011">
    <property type="protein sequence ID" value="KAL1515533.1"/>
    <property type="molecule type" value="Genomic_DNA"/>
</dbReference>
<proteinExistence type="predicted"/>
<accession>A0AB34J845</accession>